<evidence type="ECO:0000256" key="1">
    <source>
        <dbReference type="ARBA" id="ARBA00022723"/>
    </source>
</evidence>
<accession>A0A3B5LES2</accession>
<evidence type="ECO:0008006" key="5">
    <source>
        <dbReference type="Google" id="ProtNLM"/>
    </source>
</evidence>
<sequence length="72" mass="8112">MAVKVTWALYASVVDKDGDRFMTPEDFVQKYLGLHTRIHHNPKTVQLIAAVADTTKDGTFCAEFYSCLVFSL</sequence>
<dbReference type="PROSITE" id="PS00018">
    <property type="entry name" value="EF_HAND_1"/>
    <property type="match status" value="1"/>
</dbReference>
<evidence type="ECO:0000256" key="2">
    <source>
        <dbReference type="ARBA" id="ARBA00022837"/>
    </source>
</evidence>
<keyword evidence="4" id="KW-1185">Reference proteome</keyword>
<dbReference type="STRING" id="32473.ENSXCOP00000010663"/>
<dbReference type="GO" id="GO:0046872">
    <property type="term" value="F:metal ion binding"/>
    <property type="evidence" value="ECO:0007669"/>
    <property type="project" value="UniProtKB-KW"/>
</dbReference>
<dbReference type="GeneTree" id="ENSGT00900000142763"/>
<dbReference type="Ensembl" id="ENSXCOT00000010787.1">
    <property type="protein sequence ID" value="ENSXCOP00000010663.1"/>
    <property type="gene ID" value="ENSXCOG00000008060.1"/>
</dbReference>
<dbReference type="InterPro" id="IPR011992">
    <property type="entry name" value="EF-hand-dom_pair"/>
</dbReference>
<reference evidence="3" key="1">
    <citation type="submission" date="2025-08" db="UniProtKB">
        <authorList>
            <consortium name="Ensembl"/>
        </authorList>
    </citation>
    <scope>IDENTIFICATION</scope>
</reference>
<keyword evidence="2" id="KW-0106">Calcium</keyword>
<dbReference type="SUPFAM" id="SSF47473">
    <property type="entry name" value="EF-hand"/>
    <property type="match status" value="1"/>
</dbReference>
<dbReference type="AlphaFoldDB" id="A0A3B5LES2"/>
<evidence type="ECO:0000313" key="4">
    <source>
        <dbReference type="Proteomes" id="UP000261380"/>
    </source>
</evidence>
<keyword evidence="1" id="KW-0479">Metal-binding</keyword>
<dbReference type="InterPro" id="IPR018247">
    <property type="entry name" value="EF_Hand_1_Ca_BS"/>
</dbReference>
<proteinExistence type="predicted"/>
<evidence type="ECO:0000313" key="3">
    <source>
        <dbReference type="Ensembl" id="ENSXCOP00000010663.1"/>
    </source>
</evidence>
<protein>
    <recommendedName>
        <fullName evidence="5">EF-hand domain-containing protein</fullName>
    </recommendedName>
</protein>
<organism evidence="3 4">
    <name type="scientific">Xiphophorus couchianus</name>
    <name type="common">Monterrey platyfish</name>
    <dbReference type="NCBI Taxonomy" id="32473"/>
    <lineage>
        <taxon>Eukaryota</taxon>
        <taxon>Metazoa</taxon>
        <taxon>Chordata</taxon>
        <taxon>Craniata</taxon>
        <taxon>Vertebrata</taxon>
        <taxon>Euteleostomi</taxon>
        <taxon>Actinopterygii</taxon>
        <taxon>Neopterygii</taxon>
        <taxon>Teleostei</taxon>
        <taxon>Neoteleostei</taxon>
        <taxon>Acanthomorphata</taxon>
        <taxon>Ovalentaria</taxon>
        <taxon>Atherinomorphae</taxon>
        <taxon>Cyprinodontiformes</taxon>
        <taxon>Poeciliidae</taxon>
        <taxon>Poeciliinae</taxon>
        <taxon>Xiphophorus</taxon>
    </lineage>
</organism>
<dbReference type="Proteomes" id="UP000261380">
    <property type="component" value="Unplaced"/>
</dbReference>
<name>A0A3B5LES2_9TELE</name>
<reference evidence="3" key="2">
    <citation type="submission" date="2025-09" db="UniProtKB">
        <authorList>
            <consortium name="Ensembl"/>
        </authorList>
    </citation>
    <scope>IDENTIFICATION</scope>
</reference>